<dbReference type="InterPro" id="IPR002068">
    <property type="entry name" value="A-crystallin/Hsp20_dom"/>
</dbReference>
<organism evidence="4 5">
    <name type="scientific">Hymenobacter gummosus</name>
    <dbReference type="NCBI Taxonomy" id="1776032"/>
    <lineage>
        <taxon>Bacteria</taxon>
        <taxon>Pseudomonadati</taxon>
        <taxon>Bacteroidota</taxon>
        <taxon>Cytophagia</taxon>
        <taxon>Cytophagales</taxon>
        <taxon>Hymenobacteraceae</taxon>
        <taxon>Hymenobacter</taxon>
    </lineage>
</organism>
<evidence type="ECO:0000256" key="2">
    <source>
        <dbReference type="RuleBase" id="RU003616"/>
    </source>
</evidence>
<name>A0A431U2A9_9BACT</name>
<keyword evidence="5" id="KW-1185">Reference proteome</keyword>
<dbReference type="Pfam" id="PF00011">
    <property type="entry name" value="HSP20"/>
    <property type="match status" value="1"/>
</dbReference>
<dbReference type="OrthoDB" id="9814487at2"/>
<dbReference type="Gene3D" id="2.60.40.790">
    <property type="match status" value="1"/>
</dbReference>
<dbReference type="PROSITE" id="PS01031">
    <property type="entry name" value="SHSP"/>
    <property type="match status" value="1"/>
</dbReference>
<dbReference type="PANTHER" id="PTHR11527">
    <property type="entry name" value="HEAT-SHOCK PROTEIN 20 FAMILY MEMBER"/>
    <property type="match status" value="1"/>
</dbReference>
<reference evidence="4 5" key="1">
    <citation type="submission" date="2018-12" db="EMBL/GenBank/DDBJ databases">
        <title>Hymenobacter gummosus sp. nov., isolated from a spring.</title>
        <authorList>
            <person name="Nie L."/>
        </authorList>
    </citation>
    <scope>NUCLEOTIDE SEQUENCE [LARGE SCALE GENOMIC DNA]</scope>
    <source>
        <strain evidence="4 5">KCTC 52166</strain>
    </source>
</reference>
<dbReference type="EMBL" id="RXOF01000007">
    <property type="protein sequence ID" value="RTQ49321.1"/>
    <property type="molecule type" value="Genomic_DNA"/>
</dbReference>
<sequence length="162" mass="17723">MPDASPTLNSTQLNTTMATLFNTLPARRAVRPFDAVFSQLLNDTLPGFTPNTGFHPAADVLETATGFELQLTLPGVAKEALTIDVQEGTLTVNGERKAPVTEGENAVKVRRAESSYGTFSRKFRLPDTVNQNAIQAEMTDGVLRLTLPFDTDKTTKRQIEVR</sequence>
<dbReference type="SUPFAM" id="SSF49764">
    <property type="entry name" value="HSP20-like chaperones"/>
    <property type="match status" value="1"/>
</dbReference>
<protein>
    <submittedName>
        <fullName evidence="4">Hsp20/alpha crystallin family protein</fullName>
    </submittedName>
</protein>
<comment type="caution">
    <text evidence="4">The sequence shown here is derived from an EMBL/GenBank/DDBJ whole genome shotgun (WGS) entry which is preliminary data.</text>
</comment>
<gene>
    <name evidence="4" type="ORF">EJV47_14375</name>
</gene>
<feature type="domain" description="SHSP" evidence="3">
    <location>
        <begin position="49"/>
        <end position="162"/>
    </location>
</feature>
<evidence type="ECO:0000313" key="5">
    <source>
        <dbReference type="Proteomes" id="UP000282184"/>
    </source>
</evidence>
<dbReference type="InterPro" id="IPR031107">
    <property type="entry name" value="Small_HSP"/>
</dbReference>
<dbReference type="Proteomes" id="UP000282184">
    <property type="component" value="Unassembled WGS sequence"/>
</dbReference>
<comment type="similarity">
    <text evidence="1 2">Belongs to the small heat shock protein (HSP20) family.</text>
</comment>
<proteinExistence type="inferred from homology"/>
<evidence type="ECO:0000256" key="1">
    <source>
        <dbReference type="PROSITE-ProRule" id="PRU00285"/>
    </source>
</evidence>
<dbReference type="InterPro" id="IPR008978">
    <property type="entry name" value="HSP20-like_chaperone"/>
</dbReference>
<dbReference type="CDD" id="cd06464">
    <property type="entry name" value="ACD_sHsps-like"/>
    <property type="match status" value="1"/>
</dbReference>
<evidence type="ECO:0000259" key="3">
    <source>
        <dbReference type="PROSITE" id="PS01031"/>
    </source>
</evidence>
<dbReference type="AlphaFoldDB" id="A0A431U2A9"/>
<accession>A0A431U2A9</accession>
<evidence type="ECO:0000313" key="4">
    <source>
        <dbReference type="EMBL" id="RTQ49321.1"/>
    </source>
</evidence>